<evidence type="ECO:0000313" key="1">
    <source>
        <dbReference type="EMBL" id="CAB9506088.1"/>
    </source>
</evidence>
<protein>
    <submittedName>
        <fullName evidence="1">Uncharacterized protein</fullName>
    </submittedName>
</protein>
<reference evidence="1" key="1">
    <citation type="submission" date="2020-06" db="EMBL/GenBank/DDBJ databases">
        <authorList>
            <consortium name="Plant Systems Biology data submission"/>
        </authorList>
    </citation>
    <scope>NUCLEOTIDE SEQUENCE</scope>
    <source>
        <strain evidence="1">D6</strain>
    </source>
</reference>
<keyword evidence="2" id="KW-1185">Reference proteome</keyword>
<dbReference type="OrthoDB" id="53152at2759"/>
<name>A0A9N8DN63_9STRA</name>
<proteinExistence type="predicted"/>
<evidence type="ECO:0000313" key="2">
    <source>
        <dbReference type="Proteomes" id="UP001153069"/>
    </source>
</evidence>
<gene>
    <name evidence="1" type="ORF">SEMRO_253_G099960.1</name>
</gene>
<accession>A0A9N8DN63</accession>
<organism evidence="1 2">
    <name type="scientific">Seminavis robusta</name>
    <dbReference type="NCBI Taxonomy" id="568900"/>
    <lineage>
        <taxon>Eukaryota</taxon>
        <taxon>Sar</taxon>
        <taxon>Stramenopiles</taxon>
        <taxon>Ochrophyta</taxon>
        <taxon>Bacillariophyta</taxon>
        <taxon>Bacillariophyceae</taxon>
        <taxon>Bacillariophycidae</taxon>
        <taxon>Naviculales</taxon>
        <taxon>Naviculaceae</taxon>
        <taxon>Seminavis</taxon>
    </lineage>
</organism>
<sequence length="232" mass="26081">MVVVDNFSFQLVNAETKEPFKEHTGADGKVYAEVEPDIDYFMQIKVSSSDSSTEYCAKYIVDGKMLTVTQHFHFEPKNLDKTLIHGLWSRENDTETHQALKFRPLCLRMPRCQIQLVKQGDGKSKALRSGKGTTLECFEDDGARRFVEKGRHLKTITINYCTAVGLIHAGVFKKPKGFGKAPLRSSTASDSKDIDIKPKRIKLAGRVVNGTQVEADKEFDLFDLTTLSESQD</sequence>
<dbReference type="EMBL" id="CAICTM010000252">
    <property type="protein sequence ID" value="CAB9506088.1"/>
    <property type="molecule type" value="Genomic_DNA"/>
</dbReference>
<comment type="caution">
    <text evidence="1">The sequence shown here is derived from an EMBL/GenBank/DDBJ whole genome shotgun (WGS) entry which is preliminary data.</text>
</comment>
<dbReference type="AlphaFoldDB" id="A0A9N8DN63"/>
<dbReference type="Proteomes" id="UP001153069">
    <property type="component" value="Unassembled WGS sequence"/>
</dbReference>